<reference evidence="1" key="2">
    <citation type="submission" date="2021-04" db="EMBL/GenBank/DDBJ databases">
        <authorList>
            <person name="Gilroy R."/>
        </authorList>
    </citation>
    <scope>NUCLEOTIDE SEQUENCE</scope>
    <source>
        <strain evidence="1">Gambia11-129</strain>
    </source>
</reference>
<organism evidence="1 2">
    <name type="scientific">Candidatus Ornithospirochaeta avicola</name>
    <dbReference type="NCBI Taxonomy" id="2840896"/>
    <lineage>
        <taxon>Bacteria</taxon>
        <taxon>Pseudomonadati</taxon>
        <taxon>Spirochaetota</taxon>
        <taxon>Spirochaetia</taxon>
        <taxon>Spirochaetales</taxon>
        <taxon>Spirochaetaceae</taxon>
        <taxon>Spirochaetaceae incertae sedis</taxon>
        <taxon>Candidatus Ornithospirochaeta</taxon>
    </lineage>
</organism>
<dbReference type="InterPro" id="IPR027417">
    <property type="entry name" value="P-loop_NTPase"/>
</dbReference>
<comment type="caution">
    <text evidence="1">The sequence shown here is derived from an EMBL/GenBank/DDBJ whole genome shotgun (WGS) entry which is preliminary data.</text>
</comment>
<dbReference type="Gene3D" id="3.40.50.300">
    <property type="entry name" value="P-loop containing nucleotide triphosphate hydrolases"/>
    <property type="match status" value="1"/>
</dbReference>
<dbReference type="AlphaFoldDB" id="A0A9D1PU15"/>
<accession>A0A9D1PU15</accession>
<dbReference type="EMBL" id="DXHU01000019">
    <property type="protein sequence ID" value="HIV99095.1"/>
    <property type="molecule type" value="Genomic_DNA"/>
</dbReference>
<dbReference type="SUPFAM" id="SSF52540">
    <property type="entry name" value="P-loop containing nucleoside triphosphate hydrolases"/>
    <property type="match status" value="1"/>
</dbReference>
<proteinExistence type="predicted"/>
<reference evidence="1" key="1">
    <citation type="journal article" date="2021" name="PeerJ">
        <title>Extensive microbial diversity within the chicken gut microbiome revealed by metagenomics and culture.</title>
        <authorList>
            <person name="Gilroy R."/>
            <person name="Ravi A."/>
            <person name="Getino M."/>
            <person name="Pursley I."/>
            <person name="Horton D.L."/>
            <person name="Alikhan N.F."/>
            <person name="Baker D."/>
            <person name="Gharbi K."/>
            <person name="Hall N."/>
            <person name="Watson M."/>
            <person name="Adriaenssens E.M."/>
            <person name="Foster-Nyarko E."/>
            <person name="Jarju S."/>
            <person name="Secka A."/>
            <person name="Antonio M."/>
            <person name="Oren A."/>
            <person name="Chaudhuri R.R."/>
            <person name="La Ragione R."/>
            <person name="Hildebrand F."/>
            <person name="Pallen M.J."/>
        </authorList>
    </citation>
    <scope>NUCLEOTIDE SEQUENCE</scope>
    <source>
        <strain evidence="1">Gambia11-129</strain>
    </source>
</reference>
<evidence type="ECO:0000313" key="2">
    <source>
        <dbReference type="Proteomes" id="UP000823936"/>
    </source>
</evidence>
<name>A0A9D1PU15_9SPIO</name>
<evidence type="ECO:0008006" key="3">
    <source>
        <dbReference type="Google" id="ProtNLM"/>
    </source>
</evidence>
<dbReference type="Proteomes" id="UP000823936">
    <property type="component" value="Unassembled WGS sequence"/>
</dbReference>
<gene>
    <name evidence="1" type="ORF">IAB12_04905</name>
</gene>
<evidence type="ECO:0000313" key="1">
    <source>
        <dbReference type="EMBL" id="HIV99095.1"/>
    </source>
</evidence>
<protein>
    <recommendedName>
        <fullName evidence="3">KaiC-like domain-containing protein</fullName>
    </recommendedName>
</protein>
<sequence length="235" mass="26458">MDIKELNSVSPLRVFEESINGGLGKGNLGVIVSRHGVGKTACLVHLATDKLFKGESVIHVSFSGNVEHVINWYKEVFKEIAELSSLDDATLVYNSILANRVVMNFSQDQVPVKKVLQSLESLINQGSFKADAVLFDGYKLTTADEDDILEIKEFAKKMNLEVWFSVSPQRPDVVYDEYGVPNTILKYYDLIDVLVALRYDEKIDKVVMTVVRSHHENVPKPMKVNLDPRTMLISK</sequence>